<keyword evidence="4" id="KW-1185">Reference proteome</keyword>
<dbReference type="OrthoDB" id="2985542at2"/>
<dbReference type="Proteomes" id="UP000465601">
    <property type="component" value="Unassembled WGS sequence"/>
</dbReference>
<keyword evidence="1" id="KW-0812">Transmembrane</keyword>
<dbReference type="PANTHER" id="PTHR30627">
    <property type="entry name" value="PEPTIDOGLYCAN D,D-TRANSPEPTIDASE"/>
    <property type="match status" value="1"/>
</dbReference>
<feature type="domain" description="Penicillin-binding protein transpeptidase" evidence="2">
    <location>
        <begin position="238"/>
        <end position="546"/>
    </location>
</feature>
<dbReference type="InterPro" id="IPR012338">
    <property type="entry name" value="Beta-lactam/transpept-like"/>
</dbReference>
<keyword evidence="1" id="KW-1133">Transmembrane helix</keyword>
<dbReference type="GO" id="GO:0071555">
    <property type="term" value="P:cell wall organization"/>
    <property type="evidence" value="ECO:0007669"/>
    <property type="project" value="TreeGrafter"/>
</dbReference>
<proteinExistence type="predicted"/>
<gene>
    <name evidence="3" type="ORF">F8153_11540</name>
</gene>
<evidence type="ECO:0000313" key="4">
    <source>
        <dbReference type="Proteomes" id="UP000465601"/>
    </source>
</evidence>
<dbReference type="Gene3D" id="3.40.710.10">
    <property type="entry name" value="DD-peptidase/beta-lactamase superfamily"/>
    <property type="match status" value="1"/>
</dbReference>
<dbReference type="SUPFAM" id="SSF56601">
    <property type="entry name" value="beta-lactamase/transpeptidase-like"/>
    <property type="match status" value="1"/>
</dbReference>
<dbReference type="EMBL" id="WBZB01000040">
    <property type="protein sequence ID" value="KAB3527609.1"/>
    <property type="molecule type" value="Genomic_DNA"/>
</dbReference>
<evidence type="ECO:0000256" key="1">
    <source>
        <dbReference type="SAM" id="Phobius"/>
    </source>
</evidence>
<comment type="caution">
    <text evidence="3">The sequence shown here is derived from an EMBL/GenBank/DDBJ whole genome shotgun (WGS) entry which is preliminary data.</text>
</comment>
<name>A0A833M9E7_9FIRM</name>
<dbReference type="Pfam" id="PF00905">
    <property type="entry name" value="Transpeptidase"/>
    <property type="match status" value="1"/>
</dbReference>
<dbReference type="InterPro" id="IPR036138">
    <property type="entry name" value="PBP_dimer_sf"/>
</dbReference>
<evidence type="ECO:0000259" key="2">
    <source>
        <dbReference type="Pfam" id="PF00905"/>
    </source>
</evidence>
<sequence>MDQTQINQTRKKLLLIGIISTVCLLYLLGRLYYIQIIKNDLYLSEVNYQRNIDIPVNSGRGNIVDRNFISFTDRQEKTVLLISNKVFEKNERNLAIIEEITGITINELEEALDTPQQIVELELLPDIEISNGDLLIPKGVYFFEKKLRYQDNQRLAHIIGYINSIDHNGMSGLEKSFNEVLFNSNKQKVTAVLDGKKRILPGAGFSTVAEEGKHLQLTIDYHLQTLGEEALKNQNKNGAVVISNIKTGELLSIASSPTYNPNRIQNHMNSYGDELYNKALQMSFPPGSIFKLIVTAAALEEEQVTLDEVFHCNGQQEIGNVVIKCSAHNNIEEGLDITFQQAVAESCNSTLIQVGQRVGAKKIILMAKVFGLGERVDIGVLEEEKGHLPSGDHILGPAIGNISIGQGDIEVTPLQINQLTQIIANDGIKKDLYLIDKVIDDDYDVIEEFDKPQEERVISQEIAEALQDLMKRVMTSGTGKTIGELGNVTAGKTGTAQSAHKGEEIFHGWFTGYYPNDEPKYGVTVFIQQGGSGGRNAVPVFKEILEKMMELGY</sequence>
<dbReference type="GO" id="GO:0005886">
    <property type="term" value="C:plasma membrane"/>
    <property type="evidence" value="ECO:0007669"/>
    <property type="project" value="TreeGrafter"/>
</dbReference>
<dbReference type="AlphaFoldDB" id="A0A833M9E7"/>
<dbReference type="PANTHER" id="PTHR30627:SF24">
    <property type="entry name" value="PENICILLIN-BINDING PROTEIN 4B"/>
    <property type="match status" value="1"/>
</dbReference>
<dbReference type="RefSeq" id="WP_151866504.1">
    <property type="nucleotide sequence ID" value="NZ_WBZB01000040.1"/>
</dbReference>
<protein>
    <submittedName>
        <fullName evidence="3">Penicillin-binding protein 2</fullName>
    </submittedName>
</protein>
<dbReference type="Gene3D" id="3.90.1310.10">
    <property type="entry name" value="Penicillin-binding protein 2a (Domain 2)"/>
    <property type="match status" value="1"/>
</dbReference>
<organism evidence="3 4">
    <name type="scientific">Alkaliphilus serpentinus</name>
    <dbReference type="NCBI Taxonomy" id="1482731"/>
    <lineage>
        <taxon>Bacteria</taxon>
        <taxon>Bacillati</taxon>
        <taxon>Bacillota</taxon>
        <taxon>Clostridia</taxon>
        <taxon>Peptostreptococcales</taxon>
        <taxon>Natronincolaceae</taxon>
        <taxon>Alkaliphilus</taxon>
    </lineage>
</organism>
<accession>A0A833M9E7</accession>
<dbReference type="GO" id="GO:0071972">
    <property type="term" value="F:peptidoglycan L,D-transpeptidase activity"/>
    <property type="evidence" value="ECO:0007669"/>
    <property type="project" value="TreeGrafter"/>
</dbReference>
<reference evidence="3 4" key="1">
    <citation type="submission" date="2019-10" db="EMBL/GenBank/DDBJ databases">
        <title>Alkaliphilus serpentinus sp. nov. and Alkaliphilus pronyensis sp. nov., two novel anaerobic alkaliphilic species isolated from the serpentinized-hosted hydrothermal field of the Prony Bay (New Caledonia).</title>
        <authorList>
            <person name="Postec A."/>
        </authorList>
    </citation>
    <scope>NUCLEOTIDE SEQUENCE [LARGE SCALE GENOMIC DNA]</scope>
    <source>
        <strain evidence="3 4">LacT</strain>
    </source>
</reference>
<feature type="transmembrane region" description="Helical" evidence="1">
    <location>
        <begin position="12"/>
        <end position="33"/>
    </location>
</feature>
<dbReference type="SUPFAM" id="SSF56519">
    <property type="entry name" value="Penicillin binding protein dimerisation domain"/>
    <property type="match status" value="1"/>
</dbReference>
<dbReference type="InterPro" id="IPR050515">
    <property type="entry name" value="Beta-lactam/transpept"/>
</dbReference>
<dbReference type="InterPro" id="IPR001460">
    <property type="entry name" value="PCN-bd_Tpept"/>
</dbReference>
<dbReference type="GO" id="GO:0008658">
    <property type="term" value="F:penicillin binding"/>
    <property type="evidence" value="ECO:0007669"/>
    <property type="project" value="InterPro"/>
</dbReference>
<evidence type="ECO:0000313" key="3">
    <source>
        <dbReference type="EMBL" id="KAB3527609.1"/>
    </source>
</evidence>
<keyword evidence="1" id="KW-0472">Membrane</keyword>